<gene>
    <name evidence="2" type="ORF">GFD30_18350</name>
</gene>
<keyword evidence="1" id="KW-0812">Transmembrane</keyword>
<evidence type="ECO:0000313" key="2">
    <source>
        <dbReference type="EMBL" id="MQM27514.1"/>
    </source>
</evidence>
<dbReference type="EMBL" id="WIAO01000025">
    <property type="protein sequence ID" value="MQM27514.1"/>
    <property type="molecule type" value="Genomic_DNA"/>
</dbReference>
<feature type="transmembrane region" description="Helical" evidence="1">
    <location>
        <begin position="187"/>
        <end position="206"/>
    </location>
</feature>
<keyword evidence="1" id="KW-0472">Membrane</keyword>
<feature type="transmembrane region" description="Helical" evidence="1">
    <location>
        <begin position="88"/>
        <end position="107"/>
    </location>
</feature>
<organism evidence="2 3">
    <name type="scientific">Glycomyces albidus</name>
    <dbReference type="NCBI Taxonomy" id="2656774"/>
    <lineage>
        <taxon>Bacteria</taxon>
        <taxon>Bacillati</taxon>
        <taxon>Actinomycetota</taxon>
        <taxon>Actinomycetes</taxon>
        <taxon>Glycomycetales</taxon>
        <taxon>Glycomycetaceae</taxon>
        <taxon>Glycomyces</taxon>
    </lineage>
</organism>
<dbReference type="Proteomes" id="UP000477750">
    <property type="component" value="Unassembled WGS sequence"/>
</dbReference>
<feature type="transmembrane region" description="Helical" evidence="1">
    <location>
        <begin position="161"/>
        <end position="181"/>
    </location>
</feature>
<feature type="transmembrane region" description="Helical" evidence="1">
    <location>
        <begin position="119"/>
        <end position="140"/>
    </location>
</feature>
<evidence type="ECO:0000313" key="3">
    <source>
        <dbReference type="Proteomes" id="UP000477750"/>
    </source>
</evidence>
<reference evidence="2 3" key="1">
    <citation type="submission" date="2019-10" db="EMBL/GenBank/DDBJ databases">
        <title>Glycomyces albidus sp. nov., a novel actinomycete isolated from rhizosphere soil of wheat (Triticum aestivum L.).</title>
        <authorList>
            <person name="Qian L."/>
        </authorList>
    </citation>
    <scope>NUCLEOTIDE SEQUENCE [LARGE SCALE GENOMIC DNA]</scope>
    <source>
        <strain evidence="2 3">NEAU-7082</strain>
    </source>
</reference>
<dbReference type="AlphaFoldDB" id="A0A6L5GCV1"/>
<protein>
    <submittedName>
        <fullName evidence="2">Uncharacterized protein</fullName>
    </submittedName>
</protein>
<evidence type="ECO:0000256" key="1">
    <source>
        <dbReference type="SAM" id="Phobius"/>
    </source>
</evidence>
<proteinExistence type="predicted"/>
<dbReference type="RefSeq" id="WP_153026652.1">
    <property type="nucleotide sequence ID" value="NZ_WIAO01000025.1"/>
</dbReference>
<keyword evidence="1" id="KW-1133">Transmembrane helix</keyword>
<sequence>MSDVQRGLLQALRDGARERAKAGRATGLTWARRVAPAPVLLRLLVALTLFVAAEIAVPPEWAGTGFYVAAAALVSLAAALAPAGPAPLVAIGFVLAAWLLADAFGGASENASGAPRAPALWTAAALACLLYTAHSAAAVAQRFRTTTAMDGEIMLTWAKHLGLVLASTAALALALALFTAYFTGLTAGLAVAAGIVAAVTVIYVLARSLHKTP</sequence>
<comment type="caution">
    <text evidence="2">The sequence shown here is derived from an EMBL/GenBank/DDBJ whole genome shotgun (WGS) entry which is preliminary data.</text>
</comment>
<accession>A0A6L5GCV1</accession>
<keyword evidence="3" id="KW-1185">Reference proteome</keyword>
<name>A0A6L5GCV1_9ACTN</name>
<feature type="transmembrane region" description="Helical" evidence="1">
    <location>
        <begin position="64"/>
        <end position="81"/>
    </location>
</feature>
<feature type="transmembrane region" description="Helical" evidence="1">
    <location>
        <begin position="39"/>
        <end position="58"/>
    </location>
</feature>